<proteinExistence type="predicted"/>
<organism evidence="1">
    <name type="scientific">Myoviridae sp. ct2Qy24</name>
    <dbReference type="NCBI Taxonomy" id="2827656"/>
    <lineage>
        <taxon>Viruses</taxon>
        <taxon>Duplodnaviria</taxon>
        <taxon>Heunggongvirae</taxon>
        <taxon>Uroviricota</taxon>
        <taxon>Caudoviricetes</taxon>
    </lineage>
</organism>
<evidence type="ECO:0000313" key="1">
    <source>
        <dbReference type="EMBL" id="DAF53890.1"/>
    </source>
</evidence>
<dbReference type="EMBL" id="BK032666">
    <property type="protein sequence ID" value="DAF53890.1"/>
    <property type="molecule type" value="Genomic_DNA"/>
</dbReference>
<reference evidence="1" key="1">
    <citation type="journal article" date="2021" name="Proc. Natl. Acad. Sci. U.S.A.">
        <title>A Catalog of Tens of Thousands of Viruses from Human Metagenomes Reveals Hidden Associations with Chronic Diseases.</title>
        <authorList>
            <person name="Tisza M.J."/>
            <person name="Buck C.B."/>
        </authorList>
    </citation>
    <scope>NUCLEOTIDE SEQUENCE</scope>
    <source>
        <strain evidence="1">Ct2Qy24</strain>
    </source>
</reference>
<sequence length="135" mass="15612">MGWIEPKTDWDPTKDRLNPESYNRIRNNLAVLGELVNEIYAPLTLESMGEEKNYSSWYYAREFNVFERNLDAINQTSYNKVIGTTKTFFDNGPFIDSSELNRIESATLQLYEIGQSHKKTLPRLSIRLGSLKGVK</sequence>
<protein>
    <submittedName>
        <fullName evidence="1">Uncharacterized protein</fullName>
    </submittedName>
</protein>
<accession>A0A8S5STK1</accession>
<name>A0A8S5STK1_9CAUD</name>